<evidence type="ECO:0000313" key="9">
    <source>
        <dbReference type="EMBL" id="HGW91210.1"/>
    </source>
</evidence>
<dbReference type="InterPro" id="IPR013527">
    <property type="entry name" value="YicC-like_N"/>
</dbReference>
<sequence length="281" mass="33195">MKSMTGFGRATKEINGITIICELTSLNNKYLETIFNIPEEIESYRMDISEIIKKYIRRGIVDVKIEIRYNRDKEFKVDKELLSLYIPELKSLIKDFSLDERIDLKTLFLIPNIFKKEKFQDKNIVMEIVEEAIKELLLFREKEGENIKKSIEEKVDFIRNEIENIMFESKEALKDKKEDVYRKLLALKELGLNFAKEDIEFLGFRGEIDEEIIRLKSHIELLKETIYDEKPAGRRIGFIIQEIMREINTIGSKAILPGTVHRVIKIKEVVEEIREQSMNIE</sequence>
<dbReference type="GO" id="GO:0016787">
    <property type="term" value="F:hydrolase activity"/>
    <property type="evidence" value="ECO:0007669"/>
    <property type="project" value="UniProtKB-KW"/>
</dbReference>
<comment type="cofactor">
    <cofactor evidence="1">
        <name>a divalent metal cation</name>
        <dbReference type="ChEBI" id="CHEBI:60240"/>
    </cofactor>
</comment>
<feature type="coiled-coil region" evidence="6">
    <location>
        <begin position="148"/>
        <end position="190"/>
    </location>
</feature>
<reference evidence="9" key="1">
    <citation type="journal article" date="2020" name="mSystems">
        <title>Genome- and Community-Level Interaction Insights into Carbon Utilization and Element Cycling Functions of Hydrothermarchaeota in Hydrothermal Sediment.</title>
        <authorList>
            <person name="Zhou Z."/>
            <person name="Liu Y."/>
            <person name="Xu W."/>
            <person name="Pan J."/>
            <person name="Luo Z.H."/>
            <person name="Li M."/>
        </authorList>
    </citation>
    <scope>NUCLEOTIDE SEQUENCE [LARGE SCALE GENOMIC DNA]</scope>
    <source>
        <strain evidence="9">SpSt-780</strain>
    </source>
</reference>
<name>A0A7C4UF91_UNCW3</name>
<feature type="domain" description="Endoribonuclease YicC-like C-terminal" evidence="8">
    <location>
        <begin position="167"/>
        <end position="281"/>
    </location>
</feature>
<dbReference type="AlphaFoldDB" id="A0A7C4UF91"/>
<gene>
    <name evidence="9" type="ORF">ENV67_01540</name>
</gene>
<evidence type="ECO:0000256" key="5">
    <source>
        <dbReference type="ARBA" id="ARBA00035648"/>
    </source>
</evidence>
<dbReference type="Pfam" id="PF08340">
    <property type="entry name" value="YicC-like_C"/>
    <property type="match status" value="1"/>
</dbReference>
<keyword evidence="3" id="KW-0255">Endonuclease</keyword>
<comment type="caution">
    <text evidence="9">The sequence shown here is derived from an EMBL/GenBank/DDBJ whole genome shotgun (WGS) entry which is preliminary data.</text>
</comment>
<evidence type="ECO:0000256" key="6">
    <source>
        <dbReference type="SAM" id="Coils"/>
    </source>
</evidence>
<feature type="domain" description="Endoribonuclease YicC-like N-terminal" evidence="7">
    <location>
        <begin position="1"/>
        <end position="148"/>
    </location>
</feature>
<dbReference type="PANTHER" id="PTHR30636:SF3">
    <property type="entry name" value="UPF0701 PROTEIN YICC"/>
    <property type="match status" value="1"/>
</dbReference>
<dbReference type="GO" id="GO:0004521">
    <property type="term" value="F:RNA endonuclease activity"/>
    <property type="evidence" value="ECO:0007669"/>
    <property type="project" value="InterPro"/>
</dbReference>
<evidence type="ECO:0000259" key="8">
    <source>
        <dbReference type="Pfam" id="PF08340"/>
    </source>
</evidence>
<keyword evidence="4" id="KW-0378">Hydrolase</keyword>
<dbReference type="InterPro" id="IPR013551">
    <property type="entry name" value="YicC-like_C"/>
</dbReference>
<dbReference type="EMBL" id="DTHG01000019">
    <property type="protein sequence ID" value="HGW91210.1"/>
    <property type="molecule type" value="Genomic_DNA"/>
</dbReference>
<dbReference type="Pfam" id="PF03755">
    <property type="entry name" value="YicC-like_N"/>
    <property type="match status" value="1"/>
</dbReference>
<protein>
    <submittedName>
        <fullName evidence="9">DUF1732 domain-containing protein</fullName>
    </submittedName>
</protein>
<keyword evidence="2" id="KW-0540">Nuclease</keyword>
<accession>A0A7C4UF91</accession>
<evidence type="ECO:0000256" key="3">
    <source>
        <dbReference type="ARBA" id="ARBA00022759"/>
    </source>
</evidence>
<proteinExistence type="inferred from homology"/>
<comment type="similarity">
    <text evidence="5">Belongs to the YicC/YloC family.</text>
</comment>
<dbReference type="InterPro" id="IPR005229">
    <property type="entry name" value="YicC/YloC-like"/>
</dbReference>
<evidence type="ECO:0000256" key="1">
    <source>
        <dbReference type="ARBA" id="ARBA00001968"/>
    </source>
</evidence>
<evidence type="ECO:0000259" key="7">
    <source>
        <dbReference type="Pfam" id="PF03755"/>
    </source>
</evidence>
<evidence type="ECO:0000256" key="4">
    <source>
        <dbReference type="ARBA" id="ARBA00022801"/>
    </source>
</evidence>
<dbReference type="PANTHER" id="PTHR30636">
    <property type="entry name" value="UPF0701 PROTEIN YICC"/>
    <property type="match status" value="1"/>
</dbReference>
<evidence type="ECO:0000256" key="2">
    <source>
        <dbReference type="ARBA" id="ARBA00022722"/>
    </source>
</evidence>
<keyword evidence="6" id="KW-0175">Coiled coil</keyword>
<organism evidence="9">
    <name type="scientific">candidate division WOR-3 bacterium</name>
    <dbReference type="NCBI Taxonomy" id="2052148"/>
    <lineage>
        <taxon>Bacteria</taxon>
        <taxon>Bacteria division WOR-3</taxon>
    </lineage>
</organism>